<dbReference type="EMBL" id="CP001511">
    <property type="protein sequence ID" value="ACS43578.1"/>
    <property type="molecule type" value="Genomic_DNA"/>
</dbReference>
<name>C5B546_METEA</name>
<sequence>MLQPQSERRPWDDTDLDLLIRWWMWEPSVVVIAILLGRSTSAVQTMASRKGLPKRDIEPETHRRRWTEQECADYDAEKRRLRREDGRTPLIDLAHSLRKSLDTVAIHFLQEVGTTENFLRHAWLPEPPRLDERRQASRLECAPVDHRKTAMIRKCLTCGRGFWSEGAHIRRCPNCKAEDEGW</sequence>
<geneLocation type="plasmid" evidence="1 2">
    <name>megaplasmid</name>
</geneLocation>
<protein>
    <submittedName>
        <fullName evidence="1">Uncharacterized protein</fullName>
    </submittedName>
</protein>
<dbReference type="AlphaFoldDB" id="C5B546"/>
<dbReference type="RefSeq" id="WP_003606789.1">
    <property type="nucleotide sequence ID" value="NC_012811.1"/>
</dbReference>
<dbReference type="KEGG" id="mea:Mex_2p0734"/>
<evidence type="ECO:0000313" key="1">
    <source>
        <dbReference type="EMBL" id="ACS43578.1"/>
    </source>
</evidence>
<reference evidence="1 2" key="1">
    <citation type="journal article" date="2009" name="PLoS ONE">
        <title>Methylobacterium genome sequences: a reference blueprint to investigate microbial metabolism of C1 compounds from natural and industrial sources.</title>
        <authorList>
            <person name="Vuilleumier S."/>
            <person name="Chistoserdova L."/>
            <person name="Lee M.-C."/>
            <person name="Bringel F."/>
            <person name="Lajus A."/>
            <person name="Zhou Y."/>
            <person name="Gourion B."/>
            <person name="Barbe V."/>
            <person name="Chang J."/>
            <person name="Cruveiller S."/>
            <person name="Dossat C."/>
            <person name="Gillett W."/>
            <person name="Gruffaz C."/>
            <person name="Haugen E."/>
            <person name="Hourcade E."/>
            <person name="Levy R."/>
            <person name="Mangenot S."/>
            <person name="Muller E."/>
            <person name="Nadalig T."/>
            <person name="Pagni M."/>
            <person name="Penny C."/>
            <person name="Peyraud R."/>
            <person name="Robinson D.G."/>
            <person name="Roche D."/>
            <person name="Rouy Z."/>
            <person name="Saenampechek C."/>
            <person name="Salvignol G."/>
            <person name="Vallenet D."/>
            <person name="Wu Z."/>
            <person name="Marx C.J."/>
            <person name="Vorholt J.A."/>
            <person name="Olson M.V."/>
            <person name="Kaul R."/>
            <person name="Weissenbach J."/>
            <person name="Medigue C."/>
            <person name="Lidstrom M.E."/>
        </authorList>
    </citation>
    <scope>NUCLEOTIDE SEQUENCE [LARGE SCALE GENOMIC DNA]</scope>
    <source>
        <strain evidence="2">ATCC 14718 / DSM 1338 / JCM 2805 / NCIMB 9133 / AM1</strain>
    </source>
</reference>
<gene>
    <name evidence="1" type="ordered locus">MexAM1_META2p0734</name>
</gene>
<evidence type="ECO:0000313" key="2">
    <source>
        <dbReference type="Proteomes" id="UP000009081"/>
    </source>
</evidence>
<proteinExistence type="predicted"/>
<organism evidence="1 2">
    <name type="scientific">Methylorubrum extorquens (strain ATCC 14718 / DSM 1338 / JCM 2805 / NCIMB 9133 / AM1)</name>
    <name type="common">Methylobacterium extorquens</name>
    <dbReference type="NCBI Taxonomy" id="272630"/>
    <lineage>
        <taxon>Bacteria</taxon>
        <taxon>Pseudomonadati</taxon>
        <taxon>Pseudomonadota</taxon>
        <taxon>Alphaproteobacteria</taxon>
        <taxon>Hyphomicrobiales</taxon>
        <taxon>Methylobacteriaceae</taxon>
        <taxon>Methylorubrum</taxon>
    </lineage>
</organism>
<keyword evidence="1" id="KW-0614">Plasmid</keyword>
<keyword evidence="2" id="KW-1185">Reference proteome</keyword>
<dbReference type="HOGENOM" id="CLU_1480402_0_0_5"/>
<dbReference type="Proteomes" id="UP000009081">
    <property type="component" value="Plasmid megaplasmid"/>
</dbReference>
<dbReference type="OrthoDB" id="8478344at2"/>
<accession>C5B546</accession>